<feature type="transmembrane region" description="Helical" evidence="1">
    <location>
        <begin position="62"/>
        <end position="83"/>
    </location>
</feature>
<organism evidence="2 3">
    <name type="scientific">Xanthomonas citri pv. citri</name>
    <dbReference type="NCBI Taxonomy" id="611301"/>
    <lineage>
        <taxon>Bacteria</taxon>
        <taxon>Pseudomonadati</taxon>
        <taxon>Pseudomonadota</taxon>
        <taxon>Gammaproteobacteria</taxon>
        <taxon>Lysobacterales</taxon>
        <taxon>Lysobacteraceae</taxon>
        <taxon>Xanthomonas</taxon>
    </lineage>
</organism>
<keyword evidence="1" id="KW-1133">Transmembrane helix</keyword>
<accession>A0A8I0H7R4</accession>
<feature type="non-terminal residue" evidence="2">
    <location>
        <position position="84"/>
    </location>
</feature>
<dbReference type="AlphaFoldDB" id="A0A8I0H7R4"/>
<feature type="transmembrane region" description="Helical" evidence="1">
    <location>
        <begin position="6"/>
        <end position="23"/>
    </location>
</feature>
<keyword evidence="1" id="KW-0812">Transmembrane</keyword>
<dbReference type="EMBL" id="JAABFR010002410">
    <property type="protein sequence ID" value="MBD4339843.1"/>
    <property type="molecule type" value="Genomic_DNA"/>
</dbReference>
<sequence length="84" mass="9318">VYCVLAFVVIYFFGKPLVGLFISQDSADRQLVIDMAQQFLIINSVLYIPLLFVNIVRFSIQGLGYTMIAMIAGLMELVGRAVVA</sequence>
<proteinExistence type="predicted"/>
<dbReference type="Proteomes" id="UP000653002">
    <property type="component" value="Unassembled WGS sequence"/>
</dbReference>
<reference evidence="2" key="1">
    <citation type="submission" date="2020-01" db="EMBL/GenBank/DDBJ databases">
        <authorList>
            <person name="Richard D."/>
        </authorList>
    </citation>
    <scope>NUCLEOTIDE SEQUENCE</scope>
    <source>
        <strain evidence="2">JP541</strain>
    </source>
</reference>
<protein>
    <submittedName>
        <fullName evidence="2">MATE family efflux transporter</fullName>
    </submittedName>
</protein>
<keyword evidence="1" id="KW-0472">Membrane</keyword>
<comment type="caution">
    <text evidence="2">The sequence shown here is derived from an EMBL/GenBank/DDBJ whole genome shotgun (WGS) entry which is preliminary data.</text>
</comment>
<name>A0A8I0H7R4_XANCI</name>
<evidence type="ECO:0000313" key="2">
    <source>
        <dbReference type="EMBL" id="MBD4339843.1"/>
    </source>
</evidence>
<evidence type="ECO:0000256" key="1">
    <source>
        <dbReference type="SAM" id="Phobius"/>
    </source>
</evidence>
<feature type="transmembrane region" description="Helical" evidence="1">
    <location>
        <begin position="35"/>
        <end position="56"/>
    </location>
</feature>
<feature type="non-terminal residue" evidence="2">
    <location>
        <position position="1"/>
    </location>
</feature>
<evidence type="ECO:0000313" key="3">
    <source>
        <dbReference type="Proteomes" id="UP000653002"/>
    </source>
</evidence>
<gene>
    <name evidence="2" type="ORF">GUH15_28090</name>
</gene>